<dbReference type="Gene3D" id="3.40.50.300">
    <property type="entry name" value="P-loop containing nucleotide triphosphate hydrolases"/>
    <property type="match status" value="2"/>
</dbReference>
<sequence length="524" mass="60280">MYIQANKISKNFSGTPLFENLTLQINENEKIGLVGQNGTGKTTLFQLLLGIEGIEEGVISRKKGVSIGWVPQQLTMSDRTAFEYISHSFVGLHELQAQLHHYEAKMMETTADLERILAYYGRLQQQFEEQGGYQLNDRIVTTLKGLGLAEQIQTPLHQLSGGERVRVELAKILIQENDVLLLDEPTNHLDLAGIQWLENYLKTTKSSFIVISHDRAFLDAVTKRIIEIEDGQLINYPGNYSRYIELKNARMVELSKNYELQQKEIQRIKRMIHRYRQWGNEGDNEAFFKKAKELERRLEKMILVKAPDVPKKRLRAIDQASRSGKEVIIAQQIGKIMGEKLLFTESDFAIYRGERVAIVGENGSGKTTLLRLIMNQEIVDEGQIKYGASLKLGYLPQQLTFPDTNQRILSYTKMFIGEEQKARQMLAQHGFFREDVTKRIGDLSGGEQVRLYLMRLLQQKINFLILDEPTNHLDIYVREEIEALLASFTGTILAVTHDRYFLKKNFETRLQIADEQIQKLPLDD</sequence>
<protein>
    <recommendedName>
        <fullName evidence="4">ABC transporter domain-containing protein</fullName>
    </recommendedName>
</protein>
<feature type="coiled-coil region" evidence="3">
    <location>
        <begin position="244"/>
        <end position="271"/>
    </location>
</feature>
<dbReference type="RefSeq" id="WP_207942381.1">
    <property type="nucleotide sequence ID" value="NZ_CP147251.1"/>
</dbReference>
<organism evidence="5 6">
    <name type="scientific">Candidatus Enterococcus lowellii</name>
    <dbReference type="NCBI Taxonomy" id="2230877"/>
    <lineage>
        <taxon>Bacteria</taxon>
        <taxon>Bacillati</taxon>
        <taxon>Bacillota</taxon>
        <taxon>Bacilli</taxon>
        <taxon>Lactobacillales</taxon>
        <taxon>Enterococcaceae</taxon>
        <taxon>Enterococcus</taxon>
    </lineage>
</organism>
<dbReference type="SUPFAM" id="SSF52540">
    <property type="entry name" value="P-loop containing nucleoside triphosphate hydrolases"/>
    <property type="match status" value="2"/>
</dbReference>
<accession>A0ABZ2SLJ2</accession>
<reference evidence="5 6" key="2">
    <citation type="submission" date="2024-03" db="EMBL/GenBank/DDBJ databases">
        <title>The Genome Sequence of Enterococcus sp. DIV2402.</title>
        <authorList>
            <consortium name="The Broad Institute Genomics Platform"/>
            <consortium name="The Broad Institute Microbial Omics Core"/>
            <consortium name="The Broad Institute Genomic Center for Infectious Diseases"/>
            <person name="Earl A."/>
            <person name="Manson A."/>
            <person name="Gilmore M."/>
            <person name="Schwartman J."/>
            <person name="Shea T."/>
            <person name="Abouelleil A."/>
            <person name="Cao P."/>
            <person name="Chapman S."/>
            <person name="Cusick C."/>
            <person name="Young S."/>
            <person name="Neafsey D."/>
            <person name="Nusbaum C."/>
            <person name="Birren B."/>
        </authorList>
    </citation>
    <scope>NUCLEOTIDE SEQUENCE [LARGE SCALE GENOMIC DNA]</scope>
    <source>
        <strain evidence="5 6">DIV2402</strain>
    </source>
</reference>
<evidence type="ECO:0000313" key="5">
    <source>
        <dbReference type="EMBL" id="WYJ76368.1"/>
    </source>
</evidence>
<evidence type="ECO:0000256" key="2">
    <source>
        <dbReference type="ARBA" id="ARBA00022840"/>
    </source>
</evidence>
<feature type="domain" description="ABC transporter" evidence="4">
    <location>
        <begin position="3"/>
        <end position="255"/>
    </location>
</feature>
<evidence type="ECO:0000256" key="1">
    <source>
        <dbReference type="ARBA" id="ARBA00022741"/>
    </source>
</evidence>
<dbReference type="Pfam" id="PF00005">
    <property type="entry name" value="ABC_tran"/>
    <property type="match status" value="2"/>
</dbReference>
<dbReference type="InterPro" id="IPR032781">
    <property type="entry name" value="ABC_tran_Xtn"/>
</dbReference>
<feature type="domain" description="ABC transporter" evidence="4">
    <location>
        <begin position="328"/>
        <end position="522"/>
    </location>
</feature>
<keyword evidence="2" id="KW-0067">ATP-binding</keyword>
<dbReference type="SMART" id="SM00382">
    <property type="entry name" value="AAA"/>
    <property type="match status" value="2"/>
</dbReference>
<dbReference type="InterPro" id="IPR003593">
    <property type="entry name" value="AAA+_ATPase"/>
</dbReference>
<evidence type="ECO:0000256" key="3">
    <source>
        <dbReference type="SAM" id="Coils"/>
    </source>
</evidence>
<dbReference type="PROSITE" id="PS50893">
    <property type="entry name" value="ABC_TRANSPORTER_2"/>
    <property type="match status" value="2"/>
</dbReference>
<proteinExistence type="predicted"/>
<dbReference type="NCBIfam" id="NF000355">
    <property type="entry name" value="ribo_prot_ABC_F"/>
    <property type="match status" value="1"/>
</dbReference>
<keyword evidence="3" id="KW-0175">Coiled coil</keyword>
<keyword evidence="1" id="KW-0547">Nucleotide-binding</keyword>
<dbReference type="Proteomes" id="UP000664701">
    <property type="component" value="Chromosome"/>
</dbReference>
<evidence type="ECO:0000313" key="6">
    <source>
        <dbReference type="Proteomes" id="UP000664701"/>
    </source>
</evidence>
<name>A0ABZ2SLJ2_9ENTE</name>
<dbReference type="Pfam" id="PF12848">
    <property type="entry name" value="ABC_tran_Xtn"/>
    <property type="match status" value="1"/>
</dbReference>
<dbReference type="PANTHER" id="PTHR42855">
    <property type="entry name" value="ABC TRANSPORTER ATP-BINDING SUBUNIT"/>
    <property type="match status" value="1"/>
</dbReference>
<gene>
    <name evidence="5" type="ORF">DOK78_000994</name>
</gene>
<dbReference type="InterPro" id="IPR027417">
    <property type="entry name" value="P-loop_NTPase"/>
</dbReference>
<dbReference type="EMBL" id="CP147251">
    <property type="protein sequence ID" value="WYJ76368.1"/>
    <property type="molecule type" value="Genomic_DNA"/>
</dbReference>
<dbReference type="PANTHER" id="PTHR42855:SF2">
    <property type="entry name" value="DRUG RESISTANCE ABC TRANSPORTER,ATP-BINDING PROTEIN"/>
    <property type="match status" value="1"/>
</dbReference>
<dbReference type="InterPro" id="IPR003439">
    <property type="entry name" value="ABC_transporter-like_ATP-bd"/>
</dbReference>
<dbReference type="CDD" id="cd03221">
    <property type="entry name" value="ABCF_EF-3"/>
    <property type="match status" value="2"/>
</dbReference>
<reference evidence="5 6" key="1">
    <citation type="submission" date="2021-03" db="EMBL/GenBank/DDBJ databases">
        <authorList>
            <person name="Gilmore M.S."/>
            <person name="Schwartzman J."/>
            <person name="Van Tyne D."/>
            <person name="Martin M."/>
            <person name="Earl A.M."/>
            <person name="Manson A.L."/>
            <person name="Straub T."/>
            <person name="Salamzade R."/>
            <person name="Saavedra J."/>
            <person name="Lebreton F."/>
            <person name="Prichula J."/>
            <person name="Schaufler K."/>
            <person name="Gaca A."/>
            <person name="Sgardioli B."/>
            <person name="Wagenaar J."/>
            <person name="Strong T."/>
        </authorList>
    </citation>
    <scope>NUCLEOTIDE SEQUENCE [LARGE SCALE GENOMIC DNA]</scope>
    <source>
        <strain evidence="5 6">DIV2402</strain>
    </source>
</reference>
<keyword evidence="6" id="KW-1185">Reference proteome</keyword>
<dbReference type="InterPro" id="IPR017871">
    <property type="entry name" value="ABC_transporter-like_CS"/>
</dbReference>
<dbReference type="InterPro" id="IPR051309">
    <property type="entry name" value="ABCF_ATPase"/>
</dbReference>
<dbReference type="PROSITE" id="PS00211">
    <property type="entry name" value="ABC_TRANSPORTER_1"/>
    <property type="match status" value="1"/>
</dbReference>
<evidence type="ECO:0000259" key="4">
    <source>
        <dbReference type="PROSITE" id="PS50893"/>
    </source>
</evidence>